<feature type="signal peptide" evidence="1">
    <location>
        <begin position="1"/>
        <end position="26"/>
    </location>
</feature>
<sequence>MLSRASLGQASLGLLAGAMFTATAFAQTTIPSPGARFTNVPADAALSYNLVGLNVYNSADENVGEIKDIIISKDKLDGYILSVGGWLGMGEHYVAVEPSSVAVGYDAAKGKWAARMNATKDQLKGAPEFKYQGRWKSSS</sequence>
<reference evidence="3 4" key="1">
    <citation type="submission" date="2016-10" db="EMBL/GenBank/DDBJ databases">
        <authorList>
            <person name="de Groot N.N."/>
        </authorList>
    </citation>
    <scope>NUCLEOTIDE SEQUENCE [LARGE SCALE GENOMIC DNA]</scope>
    <source>
        <strain evidence="3 4">NE2</strain>
    </source>
</reference>
<dbReference type="PANTHER" id="PTHR36505:SF1">
    <property type="entry name" value="BLR1072 PROTEIN"/>
    <property type="match status" value="1"/>
</dbReference>
<dbReference type="Gene3D" id="2.30.30.240">
    <property type="entry name" value="PRC-barrel domain"/>
    <property type="match status" value="1"/>
</dbReference>
<dbReference type="InterPro" id="IPR011033">
    <property type="entry name" value="PRC_barrel-like_sf"/>
</dbReference>
<dbReference type="PANTHER" id="PTHR36505">
    <property type="entry name" value="BLR1072 PROTEIN"/>
    <property type="match status" value="1"/>
</dbReference>
<accession>A0A1I3WW84</accession>
<name>A0A1I3WW84_9HYPH</name>
<dbReference type="RefSeq" id="WP_425284360.1">
    <property type="nucleotide sequence ID" value="NZ_FOSN01000002.1"/>
</dbReference>
<evidence type="ECO:0000313" key="4">
    <source>
        <dbReference type="Proteomes" id="UP000198755"/>
    </source>
</evidence>
<evidence type="ECO:0000256" key="1">
    <source>
        <dbReference type="SAM" id="SignalP"/>
    </source>
</evidence>
<evidence type="ECO:0000313" key="3">
    <source>
        <dbReference type="EMBL" id="SFK10661.1"/>
    </source>
</evidence>
<keyword evidence="1" id="KW-0732">Signal</keyword>
<dbReference type="InterPro" id="IPR027275">
    <property type="entry name" value="PRC-brl_dom"/>
</dbReference>
<feature type="chain" id="PRO_5011464519" evidence="1">
    <location>
        <begin position="27"/>
        <end position="139"/>
    </location>
</feature>
<dbReference type="Proteomes" id="UP000198755">
    <property type="component" value="Unassembled WGS sequence"/>
</dbReference>
<dbReference type="EMBL" id="FOSN01000002">
    <property type="protein sequence ID" value="SFK10661.1"/>
    <property type="molecule type" value="Genomic_DNA"/>
</dbReference>
<protein>
    <submittedName>
        <fullName evidence="3">PRC-barrel domain-containing protein</fullName>
    </submittedName>
</protein>
<proteinExistence type="predicted"/>
<dbReference type="STRING" id="1612308.SAMN05444581_102123"/>
<evidence type="ECO:0000259" key="2">
    <source>
        <dbReference type="Pfam" id="PF05239"/>
    </source>
</evidence>
<feature type="domain" description="PRC-barrel" evidence="2">
    <location>
        <begin position="47"/>
        <end position="104"/>
    </location>
</feature>
<organism evidence="3 4">
    <name type="scientific">Methylocapsa palsarum</name>
    <dbReference type="NCBI Taxonomy" id="1612308"/>
    <lineage>
        <taxon>Bacteria</taxon>
        <taxon>Pseudomonadati</taxon>
        <taxon>Pseudomonadota</taxon>
        <taxon>Alphaproteobacteria</taxon>
        <taxon>Hyphomicrobiales</taxon>
        <taxon>Beijerinckiaceae</taxon>
        <taxon>Methylocapsa</taxon>
    </lineage>
</organism>
<gene>
    <name evidence="3" type="ORF">SAMN05444581_102123</name>
</gene>
<dbReference type="AlphaFoldDB" id="A0A1I3WW84"/>
<dbReference type="Pfam" id="PF05239">
    <property type="entry name" value="PRC"/>
    <property type="match status" value="1"/>
</dbReference>
<dbReference type="SUPFAM" id="SSF50346">
    <property type="entry name" value="PRC-barrel domain"/>
    <property type="match status" value="1"/>
</dbReference>
<keyword evidence="4" id="KW-1185">Reference proteome</keyword>